<dbReference type="InterPro" id="IPR051446">
    <property type="entry name" value="HTH_trans_reg/aminotransferase"/>
</dbReference>
<evidence type="ECO:0000256" key="2">
    <source>
        <dbReference type="ARBA" id="ARBA00022898"/>
    </source>
</evidence>
<dbReference type="Pfam" id="PF00392">
    <property type="entry name" value="GntR"/>
    <property type="match status" value="1"/>
</dbReference>
<dbReference type="InterPro" id="IPR015424">
    <property type="entry name" value="PyrdxlP-dep_Trfase"/>
</dbReference>
<accession>A0A1W1VWB4</accession>
<evidence type="ECO:0000256" key="3">
    <source>
        <dbReference type="ARBA" id="ARBA00023015"/>
    </source>
</evidence>
<keyword evidence="8" id="KW-1185">Reference proteome</keyword>
<protein>
    <submittedName>
        <fullName evidence="7">DNA-binding transcriptional regulator, MocR family, contains an aminotransferase domain</fullName>
    </submittedName>
</protein>
<dbReference type="STRING" id="695939.SAMN00790413_05925"/>
<organism evidence="7 8">
    <name type="scientific">Deinococcus hopiensis KR-140</name>
    <dbReference type="NCBI Taxonomy" id="695939"/>
    <lineage>
        <taxon>Bacteria</taxon>
        <taxon>Thermotogati</taxon>
        <taxon>Deinococcota</taxon>
        <taxon>Deinococci</taxon>
        <taxon>Deinococcales</taxon>
        <taxon>Deinococcaceae</taxon>
        <taxon>Deinococcus</taxon>
    </lineage>
</organism>
<dbReference type="InterPro" id="IPR015422">
    <property type="entry name" value="PyrdxlP-dep_Trfase_small"/>
</dbReference>
<keyword evidence="7" id="KW-0808">Transferase</keyword>
<dbReference type="InterPro" id="IPR015421">
    <property type="entry name" value="PyrdxlP-dep_Trfase_major"/>
</dbReference>
<keyword evidence="5" id="KW-0804">Transcription</keyword>
<dbReference type="Pfam" id="PF00155">
    <property type="entry name" value="Aminotran_1_2"/>
    <property type="match status" value="1"/>
</dbReference>
<evidence type="ECO:0000313" key="8">
    <source>
        <dbReference type="Proteomes" id="UP000192582"/>
    </source>
</evidence>
<evidence type="ECO:0000259" key="6">
    <source>
        <dbReference type="PROSITE" id="PS50949"/>
    </source>
</evidence>
<gene>
    <name evidence="7" type="ORF">SAMN00790413_05925</name>
</gene>
<dbReference type="SUPFAM" id="SSF46785">
    <property type="entry name" value="Winged helix' DNA-binding domain"/>
    <property type="match status" value="1"/>
</dbReference>
<keyword evidence="4 7" id="KW-0238">DNA-binding</keyword>
<dbReference type="Gene3D" id="3.40.640.10">
    <property type="entry name" value="Type I PLP-dependent aspartate aminotransferase-like (Major domain)"/>
    <property type="match status" value="1"/>
</dbReference>
<sequence length="484" mass="51685">MSSGREAVTGRQGLLLDLKALIQHESKPGDRLPSVRELTRRYGTSPVTVSAVVAQLVREGLVTTRPGHGTFVAAPSATPQQLDLGWQTVTLAGRAALPGHVQDLFRPPLPDVLPLGNGYPDETLQPLELLGSALRDAAKRPGVWSRLPAEGLDALRAWFARELGGEYRASDVLIVPGAQAGLSTSLRALLPAGAPLLVESPTYYGVLAAAQAVGARPVPVPADAEGIRPDLLDMAFRSSGARVLYLQPRYASPTGASLALGRRAAVLAAAERAGAFIIEDDYARDLTLHGEPLPPLALAGEGRVVYLRSLTKAVAPGMRIAALIARGPVWTRLRNARATEDYFLAGPLQEAALGVLTARSWPRHLGSLRETLRVRRDTMVQALTQHWPQARLFLVPQGGYNLWVQLPGGLGDLEFAEQAARAGVQVSAGSGFFPTEPGEAFVRLSYAAASPSVIEEAVHRLKPLVQVERAGSRQLGKRQNSREA</sequence>
<dbReference type="InterPro" id="IPR004839">
    <property type="entry name" value="Aminotransferase_I/II_large"/>
</dbReference>
<name>A0A1W1VWB4_9DEIO</name>
<dbReference type="OrthoDB" id="9802328at2"/>
<proteinExistence type="inferred from homology"/>
<dbReference type="Gene3D" id="1.10.10.10">
    <property type="entry name" value="Winged helix-like DNA-binding domain superfamily/Winged helix DNA-binding domain"/>
    <property type="match status" value="1"/>
</dbReference>
<keyword evidence="2" id="KW-0663">Pyridoxal phosphate</keyword>
<dbReference type="GO" id="GO:0030170">
    <property type="term" value="F:pyridoxal phosphate binding"/>
    <property type="evidence" value="ECO:0007669"/>
    <property type="project" value="InterPro"/>
</dbReference>
<keyword evidence="3" id="KW-0805">Transcription regulation</keyword>
<dbReference type="GO" id="GO:0008483">
    <property type="term" value="F:transaminase activity"/>
    <property type="evidence" value="ECO:0007669"/>
    <property type="project" value="UniProtKB-KW"/>
</dbReference>
<dbReference type="AlphaFoldDB" id="A0A1W1VWB4"/>
<dbReference type="RefSeq" id="WP_084051286.1">
    <property type="nucleotide sequence ID" value="NZ_FWWU01000011.1"/>
</dbReference>
<dbReference type="SUPFAM" id="SSF53383">
    <property type="entry name" value="PLP-dependent transferases"/>
    <property type="match status" value="1"/>
</dbReference>
<evidence type="ECO:0000256" key="5">
    <source>
        <dbReference type="ARBA" id="ARBA00023163"/>
    </source>
</evidence>
<dbReference type="PANTHER" id="PTHR46577">
    <property type="entry name" value="HTH-TYPE TRANSCRIPTIONAL REGULATORY PROTEIN GABR"/>
    <property type="match status" value="1"/>
</dbReference>
<feature type="domain" description="HTH gntR-type" evidence="6">
    <location>
        <begin position="8"/>
        <end position="75"/>
    </location>
</feature>
<dbReference type="PANTHER" id="PTHR46577:SF2">
    <property type="entry name" value="TRANSCRIPTIONAL REGULATORY PROTEIN"/>
    <property type="match status" value="1"/>
</dbReference>
<dbReference type="SMART" id="SM00345">
    <property type="entry name" value="HTH_GNTR"/>
    <property type="match status" value="1"/>
</dbReference>
<dbReference type="InterPro" id="IPR000524">
    <property type="entry name" value="Tscrpt_reg_HTH_GntR"/>
</dbReference>
<dbReference type="GO" id="GO:0003700">
    <property type="term" value="F:DNA-binding transcription factor activity"/>
    <property type="evidence" value="ECO:0007669"/>
    <property type="project" value="InterPro"/>
</dbReference>
<dbReference type="GO" id="GO:0003677">
    <property type="term" value="F:DNA binding"/>
    <property type="evidence" value="ECO:0007669"/>
    <property type="project" value="UniProtKB-KW"/>
</dbReference>
<evidence type="ECO:0000256" key="1">
    <source>
        <dbReference type="ARBA" id="ARBA00005384"/>
    </source>
</evidence>
<dbReference type="CDD" id="cd00609">
    <property type="entry name" value="AAT_like"/>
    <property type="match status" value="1"/>
</dbReference>
<reference evidence="7 8" key="1">
    <citation type="submission" date="2017-04" db="EMBL/GenBank/DDBJ databases">
        <authorList>
            <person name="Afonso C.L."/>
            <person name="Miller P.J."/>
            <person name="Scott M.A."/>
            <person name="Spackman E."/>
            <person name="Goraichik I."/>
            <person name="Dimitrov K.M."/>
            <person name="Suarez D.L."/>
            <person name="Swayne D.E."/>
        </authorList>
    </citation>
    <scope>NUCLEOTIDE SEQUENCE [LARGE SCALE GENOMIC DNA]</scope>
    <source>
        <strain evidence="7 8">KR-140</strain>
    </source>
</reference>
<dbReference type="EMBL" id="FWWU01000011">
    <property type="protein sequence ID" value="SMB97401.1"/>
    <property type="molecule type" value="Genomic_DNA"/>
</dbReference>
<comment type="similarity">
    <text evidence="1">In the C-terminal section; belongs to the class-I pyridoxal-phosphate-dependent aminotransferase family.</text>
</comment>
<dbReference type="InterPro" id="IPR036390">
    <property type="entry name" value="WH_DNA-bd_sf"/>
</dbReference>
<dbReference type="Gene3D" id="3.90.1150.10">
    <property type="entry name" value="Aspartate Aminotransferase, domain 1"/>
    <property type="match status" value="1"/>
</dbReference>
<dbReference type="CDD" id="cd07377">
    <property type="entry name" value="WHTH_GntR"/>
    <property type="match status" value="1"/>
</dbReference>
<evidence type="ECO:0000256" key="4">
    <source>
        <dbReference type="ARBA" id="ARBA00023125"/>
    </source>
</evidence>
<evidence type="ECO:0000313" key="7">
    <source>
        <dbReference type="EMBL" id="SMB97401.1"/>
    </source>
</evidence>
<dbReference type="PROSITE" id="PS50949">
    <property type="entry name" value="HTH_GNTR"/>
    <property type="match status" value="1"/>
</dbReference>
<dbReference type="InterPro" id="IPR036388">
    <property type="entry name" value="WH-like_DNA-bd_sf"/>
</dbReference>
<keyword evidence="7" id="KW-0032">Aminotransferase</keyword>
<dbReference type="Proteomes" id="UP000192582">
    <property type="component" value="Unassembled WGS sequence"/>
</dbReference>